<evidence type="ECO:0000256" key="1">
    <source>
        <dbReference type="SAM" id="SignalP"/>
    </source>
</evidence>
<dbReference type="Proteomes" id="UP000251314">
    <property type="component" value="Unassembled WGS sequence"/>
</dbReference>
<evidence type="ECO:0000313" key="2">
    <source>
        <dbReference type="EMBL" id="KAG2867560.1"/>
    </source>
</evidence>
<dbReference type="Proteomes" id="UP000736787">
    <property type="component" value="Unassembled WGS sequence"/>
</dbReference>
<evidence type="ECO:0000313" key="3">
    <source>
        <dbReference type="EMBL" id="KAG2942594.1"/>
    </source>
</evidence>
<dbReference type="VEuPathDB" id="FungiDB:PC110_g2388"/>
<dbReference type="Proteomes" id="UP000688947">
    <property type="component" value="Unassembled WGS sequence"/>
</dbReference>
<proteinExistence type="predicted"/>
<evidence type="ECO:0000313" key="4">
    <source>
        <dbReference type="EMBL" id="KAG2953310.1"/>
    </source>
</evidence>
<organism evidence="7 8">
    <name type="scientific">Phytophthora cactorum</name>
    <dbReference type="NCBI Taxonomy" id="29920"/>
    <lineage>
        <taxon>Eukaryota</taxon>
        <taxon>Sar</taxon>
        <taxon>Stramenopiles</taxon>
        <taxon>Oomycota</taxon>
        <taxon>Peronosporomycetes</taxon>
        <taxon>Peronosporales</taxon>
        <taxon>Peronosporaceae</taxon>
        <taxon>Phytophthora</taxon>
    </lineage>
</organism>
<dbReference type="EMBL" id="JAENGZ010001275">
    <property type="protein sequence ID" value="KAG6949247.1"/>
    <property type="molecule type" value="Genomic_DNA"/>
</dbReference>
<feature type="signal peptide" evidence="1">
    <location>
        <begin position="1"/>
        <end position="23"/>
    </location>
</feature>
<dbReference type="OrthoDB" id="96533at2759"/>
<dbReference type="EMBL" id="RCML01000017">
    <property type="protein sequence ID" value="KAG2998243.1"/>
    <property type="molecule type" value="Genomic_DNA"/>
</dbReference>
<keyword evidence="1" id="KW-0732">Signal</keyword>
<dbReference type="EMBL" id="MJFZ01000031">
    <property type="protein sequence ID" value="RAW41428.1"/>
    <property type="molecule type" value="Genomic_DNA"/>
</dbReference>
<keyword evidence="8" id="KW-1185">Reference proteome</keyword>
<evidence type="ECO:0000313" key="6">
    <source>
        <dbReference type="EMBL" id="KAG6949247.1"/>
    </source>
</evidence>
<dbReference type="EMBL" id="RCMG01000023">
    <property type="protein sequence ID" value="KAG2867560.1"/>
    <property type="molecule type" value="Genomic_DNA"/>
</dbReference>
<gene>
    <name evidence="6" type="ORF">JG687_00014998</name>
    <name evidence="7" type="ORF">PC110_g2388</name>
    <name evidence="2" type="ORF">PC113_g1840</name>
    <name evidence="3" type="ORF">PC115_g1326</name>
    <name evidence="4" type="ORF">PC117_g2073</name>
    <name evidence="5" type="ORF">PC118_g1399</name>
</gene>
<reference evidence="6" key="3">
    <citation type="submission" date="2021-01" db="EMBL/GenBank/DDBJ databases">
        <title>Phytophthora aleatoria, a newly-described species from Pinus radiata is distinct from Phytophthora cactorum isolates based on comparative genomics.</title>
        <authorList>
            <person name="Mcdougal R."/>
            <person name="Panda P."/>
            <person name="Williams N."/>
            <person name="Studholme D.J."/>
        </authorList>
    </citation>
    <scope>NUCLEOTIDE SEQUENCE</scope>
    <source>
        <strain evidence="6">NZFS 3830</strain>
    </source>
</reference>
<evidence type="ECO:0000313" key="7">
    <source>
        <dbReference type="EMBL" id="RAW41428.1"/>
    </source>
</evidence>
<dbReference type="EMBL" id="RCMK01000026">
    <property type="protein sequence ID" value="KAG2953310.1"/>
    <property type="molecule type" value="Genomic_DNA"/>
</dbReference>
<dbReference type="AlphaFoldDB" id="A0A329SZM4"/>
<dbReference type="Proteomes" id="UP000774804">
    <property type="component" value="Unassembled WGS sequence"/>
</dbReference>
<dbReference type="EMBL" id="RCMI01000016">
    <property type="protein sequence ID" value="KAG2942594.1"/>
    <property type="molecule type" value="Genomic_DNA"/>
</dbReference>
<dbReference type="Proteomes" id="UP000697107">
    <property type="component" value="Unassembled WGS sequence"/>
</dbReference>
<evidence type="ECO:0000313" key="8">
    <source>
        <dbReference type="Proteomes" id="UP000251314"/>
    </source>
</evidence>
<reference evidence="2" key="2">
    <citation type="submission" date="2018-10" db="EMBL/GenBank/DDBJ databases">
        <title>Effector identification in a new, highly contiguous assembly of the strawberry crown rot pathogen Phytophthora cactorum.</title>
        <authorList>
            <person name="Armitage A.D."/>
            <person name="Nellist C.F."/>
            <person name="Bates H."/>
            <person name="Vickerstaff R.J."/>
            <person name="Harrison R.J."/>
        </authorList>
    </citation>
    <scope>NUCLEOTIDE SEQUENCE</scope>
    <source>
        <strain evidence="2">15-7</strain>
        <strain evidence="3">4032</strain>
        <strain evidence="4">4040</strain>
        <strain evidence="5">P415</strain>
    </source>
</reference>
<name>A0A329SZM4_9STRA</name>
<reference evidence="7 8" key="1">
    <citation type="submission" date="2018-01" db="EMBL/GenBank/DDBJ databases">
        <title>Draft genome of the strawberry crown rot pathogen Phytophthora cactorum.</title>
        <authorList>
            <person name="Armitage A.D."/>
            <person name="Lysoe E."/>
            <person name="Nellist C.F."/>
            <person name="Harrison R.J."/>
            <person name="Brurberg M.B."/>
        </authorList>
    </citation>
    <scope>NUCLEOTIDE SEQUENCE [LARGE SCALE GENOMIC DNA]</scope>
    <source>
        <strain evidence="7 8">10300</strain>
    </source>
</reference>
<dbReference type="Proteomes" id="UP000735874">
    <property type="component" value="Unassembled WGS sequence"/>
</dbReference>
<comment type="caution">
    <text evidence="7">The sequence shown here is derived from an EMBL/GenBank/DDBJ whole genome shotgun (WGS) entry which is preliminary data.</text>
</comment>
<sequence length="128" mass="14506">MKNEHVLLCLSAIIALLCSQAAAAGNDTMYPPVDEGISRVRVVRQIGVCRYDQLAIRGMPEETACQPVNDKSGGPQDYTRVCVTDREKFFRAGFGNSPFLLVDYFADRSCQDFWMSSVCGRWYLQRRR</sequence>
<evidence type="ECO:0000313" key="5">
    <source>
        <dbReference type="EMBL" id="KAG2998243.1"/>
    </source>
</evidence>
<protein>
    <submittedName>
        <fullName evidence="7">Uncharacterized protein</fullName>
    </submittedName>
</protein>
<feature type="chain" id="PRO_5040068042" evidence="1">
    <location>
        <begin position="24"/>
        <end position="128"/>
    </location>
</feature>
<accession>A0A329SZM4</accession>